<keyword evidence="2 6" id="KW-0812">Transmembrane</keyword>
<feature type="transmembrane region" description="Helical" evidence="6">
    <location>
        <begin position="109"/>
        <end position="134"/>
    </location>
</feature>
<dbReference type="Proteomes" id="UP000078397">
    <property type="component" value="Unassembled WGS sequence"/>
</dbReference>
<comment type="similarity">
    <text evidence="5">Belongs to the SAT4 family.</text>
</comment>
<protein>
    <recommendedName>
        <fullName evidence="7">Rhodopsin domain-containing protein</fullName>
    </recommendedName>
</protein>
<dbReference type="AlphaFoldDB" id="A0A179F9U2"/>
<name>A0A179F9U2_METCM</name>
<keyword evidence="4 6" id="KW-0472">Membrane</keyword>
<dbReference type="InterPro" id="IPR052337">
    <property type="entry name" value="SAT4-like"/>
</dbReference>
<feature type="transmembrane region" description="Helical" evidence="6">
    <location>
        <begin position="39"/>
        <end position="56"/>
    </location>
</feature>
<dbReference type="GO" id="GO:0016020">
    <property type="term" value="C:membrane"/>
    <property type="evidence" value="ECO:0007669"/>
    <property type="project" value="UniProtKB-SubCell"/>
</dbReference>
<feature type="transmembrane region" description="Helical" evidence="6">
    <location>
        <begin position="200"/>
        <end position="221"/>
    </location>
</feature>
<feature type="domain" description="Rhodopsin" evidence="7">
    <location>
        <begin position="113"/>
        <end position="266"/>
    </location>
</feature>
<dbReference type="PANTHER" id="PTHR33048">
    <property type="entry name" value="PTH11-LIKE INTEGRAL MEMBRANE PROTEIN (AFU_ORTHOLOGUE AFUA_5G11245)"/>
    <property type="match status" value="1"/>
</dbReference>
<comment type="caution">
    <text evidence="8">The sequence shown here is derived from an EMBL/GenBank/DDBJ whole genome shotgun (WGS) entry which is preliminary data.</text>
</comment>
<evidence type="ECO:0000256" key="5">
    <source>
        <dbReference type="ARBA" id="ARBA00038359"/>
    </source>
</evidence>
<feature type="transmembrane region" description="Helical" evidence="6">
    <location>
        <begin position="241"/>
        <end position="262"/>
    </location>
</feature>
<dbReference type="KEGG" id="pchm:VFPPC_07426"/>
<dbReference type="Pfam" id="PF20684">
    <property type="entry name" value="Fung_rhodopsin"/>
    <property type="match status" value="1"/>
</dbReference>
<comment type="subcellular location">
    <subcellularLocation>
        <location evidence="1">Membrane</location>
        <topology evidence="1">Multi-pass membrane protein</topology>
    </subcellularLocation>
</comment>
<evidence type="ECO:0000259" key="7">
    <source>
        <dbReference type="Pfam" id="PF20684"/>
    </source>
</evidence>
<dbReference type="OrthoDB" id="5429740at2759"/>
<evidence type="ECO:0000256" key="6">
    <source>
        <dbReference type="SAM" id="Phobius"/>
    </source>
</evidence>
<evidence type="ECO:0000313" key="9">
    <source>
        <dbReference type="Proteomes" id="UP000078397"/>
    </source>
</evidence>
<keyword evidence="9" id="KW-1185">Reference proteome</keyword>
<evidence type="ECO:0000313" key="8">
    <source>
        <dbReference type="EMBL" id="OAQ61843.1"/>
    </source>
</evidence>
<gene>
    <name evidence="8" type="ORF">VFPPC_07426</name>
</gene>
<proteinExistence type="inferred from homology"/>
<dbReference type="STRING" id="1380566.A0A179F9U2"/>
<sequence length="331" mass="36478">MPINLTTQDALPHTIYVDKANRPPPPAGLHLEETRQPQLIAIAVLTWLAAVVSVILRIFRRKVRNNPIWLDEWVIIASLPFATALVFSLAGYGVSKGLGRHLWVTAPESLYACAIVMLISQIAYPVAVILVIAIRCQPVYAFWAQLDTGKPVPLDSYNCHIPPKAFLVGNAIPTLVTDLLLLLLPLPSIWGLRLPRPKKIGIVAAFGIGLISVLIVSIVRLNFLAGHIFQDPDITWNSTQVILWSAAEANVGIMCVCLPLLLPVLSKLKRGQFFGAERRRSRGAGTTIQFRDRDIYRLRDETQHGARYAKVEGANSGGTSSEAHLFHIAEE</sequence>
<evidence type="ECO:0000256" key="3">
    <source>
        <dbReference type="ARBA" id="ARBA00022989"/>
    </source>
</evidence>
<feature type="transmembrane region" description="Helical" evidence="6">
    <location>
        <begin position="68"/>
        <end position="89"/>
    </location>
</feature>
<dbReference type="InterPro" id="IPR049326">
    <property type="entry name" value="Rhodopsin_dom_fungi"/>
</dbReference>
<dbReference type="RefSeq" id="XP_018139547.1">
    <property type="nucleotide sequence ID" value="XM_018286285.1"/>
</dbReference>
<reference evidence="8 9" key="1">
    <citation type="journal article" date="2016" name="PLoS Pathog.">
        <title>Biosynthesis of antibiotic leucinostatins in bio-control fungus Purpureocillium lilacinum and their inhibition on phytophthora revealed by genome mining.</title>
        <authorList>
            <person name="Wang G."/>
            <person name="Liu Z."/>
            <person name="Lin R."/>
            <person name="Li E."/>
            <person name="Mao Z."/>
            <person name="Ling J."/>
            <person name="Yang Y."/>
            <person name="Yin W.B."/>
            <person name="Xie B."/>
        </authorList>
    </citation>
    <scope>NUCLEOTIDE SEQUENCE [LARGE SCALE GENOMIC DNA]</scope>
    <source>
        <strain evidence="8">170</strain>
    </source>
</reference>
<organism evidence="8 9">
    <name type="scientific">Pochonia chlamydosporia 170</name>
    <dbReference type="NCBI Taxonomy" id="1380566"/>
    <lineage>
        <taxon>Eukaryota</taxon>
        <taxon>Fungi</taxon>
        <taxon>Dikarya</taxon>
        <taxon>Ascomycota</taxon>
        <taxon>Pezizomycotina</taxon>
        <taxon>Sordariomycetes</taxon>
        <taxon>Hypocreomycetidae</taxon>
        <taxon>Hypocreales</taxon>
        <taxon>Clavicipitaceae</taxon>
        <taxon>Pochonia</taxon>
    </lineage>
</organism>
<accession>A0A179F9U2</accession>
<dbReference type="PANTHER" id="PTHR33048:SF47">
    <property type="entry name" value="INTEGRAL MEMBRANE PROTEIN-RELATED"/>
    <property type="match status" value="1"/>
</dbReference>
<dbReference type="GeneID" id="28850279"/>
<evidence type="ECO:0000256" key="4">
    <source>
        <dbReference type="ARBA" id="ARBA00023136"/>
    </source>
</evidence>
<evidence type="ECO:0000256" key="2">
    <source>
        <dbReference type="ARBA" id="ARBA00022692"/>
    </source>
</evidence>
<dbReference type="EMBL" id="LSBJ02000007">
    <property type="protein sequence ID" value="OAQ61843.1"/>
    <property type="molecule type" value="Genomic_DNA"/>
</dbReference>
<keyword evidence="3 6" id="KW-1133">Transmembrane helix</keyword>
<evidence type="ECO:0000256" key="1">
    <source>
        <dbReference type="ARBA" id="ARBA00004141"/>
    </source>
</evidence>